<dbReference type="AlphaFoldDB" id="I4E8N2"/>
<evidence type="ECO:0000313" key="2">
    <source>
        <dbReference type="EMBL" id="CCA45701.1"/>
    </source>
</evidence>
<protein>
    <submittedName>
        <fullName evidence="2">Uncharacterized protein</fullName>
    </submittedName>
</protein>
<sequence length="41" mass="4444">MQLQTDGGLPFRYCGRKENPAKNGGGRKQAKQNPSALNRGV</sequence>
<organism evidence="2">
    <name type="scientific">Neisseria meningitidis alpha522</name>
    <dbReference type="NCBI Taxonomy" id="996307"/>
    <lineage>
        <taxon>Bacteria</taxon>
        <taxon>Pseudomonadati</taxon>
        <taxon>Pseudomonadota</taxon>
        <taxon>Betaproteobacteria</taxon>
        <taxon>Neisseriales</taxon>
        <taxon>Neisseriaceae</taxon>
        <taxon>Neisseria</taxon>
    </lineage>
</organism>
<feature type="compositionally biased region" description="Polar residues" evidence="1">
    <location>
        <begin position="31"/>
        <end position="41"/>
    </location>
</feature>
<feature type="region of interest" description="Disordered" evidence="1">
    <location>
        <begin position="1"/>
        <end position="41"/>
    </location>
</feature>
<name>I4E8N2_NEIME</name>
<evidence type="ECO:0000256" key="1">
    <source>
        <dbReference type="SAM" id="MobiDB-lite"/>
    </source>
</evidence>
<reference evidence="2" key="1">
    <citation type="submission" date="2011-03" db="EMBL/GenBank/DDBJ databases">
        <title>Draft genome of Neisseria meningitidis strain alpha522.</title>
        <authorList>
            <person name="Schoen C."/>
            <person name="Blom J."/>
        </authorList>
    </citation>
    <scope>NUCLEOTIDE SEQUENCE</scope>
    <source>
        <strain evidence="2">Alpha522</strain>
    </source>
</reference>
<gene>
    <name evidence="2" type="ORF">NMALPHA522_2160</name>
</gene>
<proteinExistence type="predicted"/>
<dbReference type="EMBL" id="FR845718">
    <property type="protein sequence ID" value="CCA45701.1"/>
    <property type="molecule type" value="Genomic_DNA"/>
</dbReference>
<accession>I4E8N2</accession>